<name>A0AC60A888_RANTA</name>
<dbReference type="Proteomes" id="UP001162501">
    <property type="component" value="Chromosome 9"/>
</dbReference>
<proteinExistence type="predicted"/>
<evidence type="ECO:0000313" key="2">
    <source>
        <dbReference type="Proteomes" id="UP001162501"/>
    </source>
</evidence>
<organism evidence="1 2">
    <name type="scientific">Rangifer tarandus platyrhynchus</name>
    <name type="common">Svalbard reindeer</name>
    <dbReference type="NCBI Taxonomy" id="3082113"/>
    <lineage>
        <taxon>Eukaryota</taxon>
        <taxon>Metazoa</taxon>
        <taxon>Chordata</taxon>
        <taxon>Craniata</taxon>
        <taxon>Vertebrata</taxon>
        <taxon>Euteleostomi</taxon>
        <taxon>Mammalia</taxon>
        <taxon>Eutheria</taxon>
        <taxon>Laurasiatheria</taxon>
        <taxon>Artiodactyla</taxon>
        <taxon>Ruminantia</taxon>
        <taxon>Pecora</taxon>
        <taxon>Cervidae</taxon>
        <taxon>Odocoileinae</taxon>
        <taxon>Rangifer</taxon>
    </lineage>
</organism>
<reference evidence="1" key="2">
    <citation type="submission" date="2025-03" db="EMBL/GenBank/DDBJ databases">
        <authorList>
            <consortium name="ELIXIR-Norway"/>
            <consortium name="Elixir Norway"/>
        </authorList>
    </citation>
    <scope>NUCLEOTIDE SEQUENCE</scope>
</reference>
<reference evidence="1" key="1">
    <citation type="submission" date="2023-05" db="EMBL/GenBank/DDBJ databases">
        <authorList>
            <consortium name="ELIXIR-Norway"/>
        </authorList>
    </citation>
    <scope>NUCLEOTIDE SEQUENCE</scope>
</reference>
<protein>
    <submittedName>
        <fullName evidence="1">Uncharacterized protein</fullName>
    </submittedName>
</protein>
<accession>A0AC60A888</accession>
<gene>
    <name evidence="1" type="ORF">MRATA1EN22A_LOCUS27942</name>
</gene>
<dbReference type="EMBL" id="OX596093">
    <property type="protein sequence ID" value="CAN0569244.1"/>
    <property type="molecule type" value="Genomic_DNA"/>
</dbReference>
<sequence>MREAPASAFIFESHSVMPDSLQPQGLYSPWNSPGPNTGVGTLSLLQGNFLTQESKRDPGGHLLQVPPPCSLSGCSASTSQHSGWELQAHPHFPPHLSHFPVLAFQVLEREGTELPSRDAQGSPLPEVKICSFIQQTFIKYLL</sequence>
<evidence type="ECO:0000313" key="1">
    <source>
        <dbReference type="EMBL" id="CAN0569244.1"/>
    </source>
</evidence>